<name>A0A7J0H704_9ERIC</name>
<sequence length="393" mass="42919">MPRGDSVFCPNLGRNRSPFSIVSQRDICCLNSSPTHLNHKKTKASQNLGSTSISLEDFLAPVSTLSVEKWLELLPSSYTVNSKPIGLRVALSFSIPTPAPHVLQMVRSQPFSKSSCFFPLPGRVKFTKSWTRVIDEAGNEVISLQMRDFGKDKGKNFIFRKEVVGITKYGEEHIHCRIQKYRVVFDRFSMVLQLQNIPNKDSHLFELTGCRTVKLFPGRKLEYEPKHCAKHGNERDHDFMTVVEFSTEDPYGRAVALLDLKSGLFKVKEELLLLPAITLGMEHKEADMCNEDGKMTNLTTEKEGALNVEATNTIMVTPEKGGPGSGGCDLVAVEAVVLEAVEVNVENMVKSGGCGGCGNAVKSTGCGGCDAGGCGAKAYGNSTTKPSVVEPPK</sequence>
<dbReference type="OrthoDB" id="1746873at2759"/>
<comment type="caution">
    <text evidence="3">The sequence shown here is derived from an EMBL/GenBank/DDBJ whole genome shotgun (WGS) entry which is preliminary data.</text>
</comment>
<organism evidence="3 4">
    <name type="scientific">Actinidia rufa</name>
    <dbReference type="NCBI Taxonomy" id="165716"/>
    <lineage>
        <taxon>Eukaryota</taxon>
        <taxon>Viridiplantae</taxon>
        <taxon>Streptophyta</taxon>
        <taxon>Embryophyta</taxon>
        <taxon>Tracheophyta</taxon>
        <taxon>Spermatophyta</taxon>
        <taxon>Magnoliopsida</taxon>
        <taxon>eudicotyledons</taxon>
        <taxon>Gunneridae</taxon>
        <taxon>Pentapetalae</taxon>
        <taxon>asterids</taxon>
        <taxon>Ericales</taxon>
        <taxon>Actinidiaceae</taxon>
        <taxon>Actinidia</taxon>
    </lineage>
</organism>
<gene>
    <name evidence="3" type="ORF">Acr_27g0006190</name>
</gene>
<keyword evidence="4" id="KW-1185">Reference proteome</keyword>
<dbReference type="AlphaFoldDB" id="A0A7J0H704"/>
<dbReference type="InterPro" id="IPR009836">
    <property type="entry name" value="GRDP-like"/>
</dbReference>
<dbReference type="InterPro" id="IPR057518">
    <property type="entry name" value="GRDP_C"/>
</dbReference>
<keyword evidence="3" id="KW-0238">DNA-binding</keyword>
<protein>
    <submittedName>
        <fullName evidence="3">DNA-binding protein, putative</fullName>
    </submittedName>
</protein>
<dbReference type="Pfam" id="PF25335">
    <property type="entry name" value="GRDP_C"/>
    <property type="match status" value="1"/>
</dbReference>
<reference evidence="3 4" key="1">
    <citation type="submission" date="2019-07" db="EMBL/GenBank/DDBJ databases">
        <title>De Novo Assembly of kiwifruit Actinidia rufa.</title>
        <authorList>
            <person name="Sugita-Konishi S."/>
            <person name="Sato K."/>
            <person name="Mori E."/>
            <person name="Abe Y."/>
            <person name="Kisaki G."/>
            <person name="Hamano K."/>
            <person name="Suezawa K."/>
            <person name="Otani M."/>
            <person name="Fukuda T."/>
            <person name="Manabe T."/>
            <person name="Gomi K."/>
            <person name="Tabuchi M."/>
            <person name="Akimitsu K."/>
            <person name="Kataoka I."/>
        </authorList>
    </citation>
    <scope>NUCLEOTIDE SEQUENCE [LARGE SCALE GENOMIC DNA]</scope>
    <source>
        <strain evidence="4">cv. Fuchu</strain>
    </source>
</reference>
<dbReference type="Pfam" id="PF25334">
    <property type="entry name" value="C2_GRDP"/>
    <property type="match status" value="1"/>
</dbReference>
<dbReference type="InterPro" id="IPR057458">
    <property type="entry name" value="GRDP_C2"/>
</dbReference>
<dbReference type="EMBL" id="BJWL01000027">
    <property type="protein sequence ID" value="GFZ18880.1"/>
    <property type="molecule type" value="Genomic_DNA"/>
</dbReference>
<dbReference type="Proteomes" id="UP000585474">
    <property type="component" value="Unassembled WGS sequence"/>
</dbReference>
<feature type="domain" description="GRPD C-terminal" evidence="2">
    <location>
        <begin position="133"/>
        <end position="267"/>
    </location>
</feature>
<feature type="domain" description="GRDP C2" evidence="1">
    <location>
        <begin position="39"/>
        <end position="94"/>
    </location>
</feature>
<accession>A0A7J0H704</accession>
<evidence type="ECO:0000313" key="3">
    <source>
        <dbReference type="EMBL" id="GFZ18880.1"/>
    </source>
</evidence>
<evidence type="ECO:0000259" key="2">
    <source>
        <dbReference type="Pfam" id="PF25335"/>
    </source>
</evidence>
<evidence type="ECO:0000313" key="4">
    <source>
        <dbReference type="Proteomes" id="UP000585474"/>
    </source>
</evidence>
<evidence type="ECO:0000259" key="1">
    <source>
        <dbReference type="Pfam" id="PF25334"/>
    </source>
</evidence>
<proteinExistence type="predicted"/>
<dbReference type="GO" id="GO:0003677">
    <property type="term" value="F:DNA binding"/>
    <property type="evidence" value="ECO:0007669"/>
    <property type="project" value="UniProtKB-KW"/>
</dbReference>
<dbReference type="PANTHER" id="PTHR34365:SF7">
    <property type="entry name" value="GLYCINE-RICH DOMAIN-CONTAINING PROTEIN 1"/>
    <property type="match status" value="1"/>
</dbReference>
<dbReference type="PANTHER" id="PTHR34365">
    <property type="entry name" value="ENOLASE (DUF1399)"/>
    <property type="match status" value="1"/>
</dbReference>